<dbReference type="AlphaFoldDB" id="A0A1G8FZ88"/>
<dbReference type="OrthoDB" id="9808602at2"/>
<proteinExistence type="predicted"/>
<dbReference type="NCBIfam" id="TIGR00696">
    <property type="entry name" value="wecG_tagA_cpsF"/>
    <property type="match status" value="1"/>
</dbReference>
<protein>
    <submittedName>
        <fullName evidence="3">Polymer biosynthesis protein, WecB/TagA/CpsF family</fullName>
    </submittedName>
</protein>
<dbReference type="CDD" id="cd06533">
    <property type="entry name" value="Glyco_transf_WecG_TagA"/>
    <property type="match status" value="1"/>
</dbReference>
<organism evidence="3 4">
    <name type="scientific">Vibrio xiamenensis</name>
    <dbReference type="NCBI Taxonomy" id="861298"/>
    <lineage>
        <taxon>Bacteria</taxon>
        <taxon>Pseudomonadati</taxon>
        <taxon>Pseudomonadota</taxon>
        <taxon>Gammaproteobacteria</taxon>
        <taxon>Vibrionales</taxon>
        <taxon>Vibrionaceae</taxon>
        <taxon>Vibrio</taxon>
    </lineage>
</organism>
<dbReference type="Pfam" id="PF03808">
    <property type="entry name" value="Glyco_tran_WecG"/>
    <property type="match status" value="1"/>
</dbReference>
<reference evidence="4" key="1">
    <citation type="submission" date="2016-10" db="EMBL/GenBank/DDBJ databases">
        <authorList>
            <person name="Varghese N."/>
            <person name="Submissions S."/>
        </authorList>
    </citation>
    <scope>NUCLEOTIDE SEQUENCE [LARGE SCALE GENOMIC DNA]</scope>
    <source>
        <strain evidence="4">CGMCC 1.10228</strain>
    </source>
</reference>
<gene>
    <name evidence="3" type="ORF">SAMN04488136_13342</name>
</gene>
<name>A0A1G8FZ88_9VIBR</name>
<dbReference type="PANTHER" id="PTHR34136:SF1">
    <property type="entry name" value="UDP-N-ACETYL-D-MANNOSAMINURONIC ACID TRANSFERASE"/>
    <property type="match status" value="1"/>
</dbReference>
<evidence type="ECO:0000313" key="4">
    <source>
        <dbReference type="Proteomes" id="UP000198854"/>
    </source>
</evidence>
<dbReference type="GO" id="GO:0016758">
    <property type="term" value="F:hexosyltransferase activity"/>
    <property type="evidence" value="ECO:0007669"/>
    <property type="project" value="TreeGrafter"/>
</dbReference>
<dbReference type="RefSeq" id="WP_093278563.1">
    <property type="nucleotide sequence ID" value="NZ_FNDD01000033.1"/>
</dbReference>
<sequence length="251" mass="28068">MTQSDAFTTVFGIRFFNTGLNTMANDILGGKYNHKMIVTPNVDHVIRYEKDRQFHDIYAKADVYLNDSRVLKLFSQAIGNPINSLVSGSDLTARLFEQLVSHQSISIAIIGASDEVVEKIAAIYPIAKLTHHNPPMGFDSDEGQIDKCVAVCQQADADIIFLAVGSPKQEIVADRLRARGVSGCYLCIGASLLFLAGEEKRAPEFVRRANCEWLFRLAQSPKRLAKRYLVDGWQIFPIVLKERQALKRPRA</sequence>
<dbReference type="InterPro" id="IPR004629">
    <property type="entry name" value="WecG_TagA_CpsF"/>
</dbReference>
<dbReference type="PANTHER" id="PTHR34136">
    <property type="match status" value="1"/>
</dbReference>
<evidence type="ECO:0000256" key="2">
    <source>
        <dbReference type="ARBA" id="ARBA00022679"/>
    </source>
</evidence>
<keyword evidence="1" id="KW-0328">Glycosyltransferase</keyword>
<evidence type="ECO:0000256" key="1">
    <source>
        <dbReference type="ARBA" id="ARBA00022676"/>
    </source>
</evidence>
<keyword evidence="4" id="KW-1185">Reference proteome</keyword>
<dbReference type="EMBL" id="FNDD01000033">
    <property type="protein sequence ID" value="SDH87415.1"/>
    <property type="molecule type" value="Genomic_DNA"/>
</dbReference>
<dbReference type="STRING" id="861298.SAMN04488136_13342"/>
<dbReference type="Proteomes" id="UP000198854">
    <property type="component" value="Unassembled WGS sequence"/>
</dbReference>
<keyword evidence="2" id="KW-0808">Transferase</keyword>
<evidence type="ECO:0000313" key="3">
    <source>
        <dbReference type="EMBL" id="SDH87415.1"/>
    </source>
</evidence>
<accession>A0A1G8FZ88</accession>